<accession>A0A8H1TBL6</accession>
<dbReference type="AlphaFoldDB" id="A0A8H1TBL6"/>
<evidence type="ECO:0000313" key="1">
    <source>
        <dbReference type="EMBL" id="EFA8786324.1"/>
    </source>
</evidence>
<dbReference type="Pfam" id="PF09913">
    <property type="entry name" value="DUF2142"/>
    <property type="match status" value="1"/>
</dbReference>
<gene>
    <name evidence="1" type="ORF">C2R31_004241</name>
</gene>
<dbReference type="Proteomes" id="UP000567387">
    <property type="component" value="Unassembled WGS sequence"/>
</dbReference>
<protein>
    <submittedName>
        <fullName evidence="1">DUF2142 domain-containing protein</fullName>
    </submittedName>
</protein>
<organism evidence="1 2">
    <name type="scientific">Escherichia coli</name>
    <dbReference type="NCBI Taxonomy" id="562"/>
    <lineage>
        <taxon>Bacteria</taxon>
        <taxon>Pseudomonadati</taxon>
        <taxon>Pseudomonadota</taxon>
        <taxon>Gammaproteobacteria</taxon>
        <taxon>Enterobacterales</taxon>
        <taxon>Enterobacteriaceae</taxon>
        <taxon>Escherichia</taxon>
    </lineage>
</organism>
<dbReference type="EMBL" id="AASCBU010000026">
    <property type="protein sequence ID" value="EFA8786324.1"/>
    <property type="molecule type" value="Genomic_DNA"/>
</dbReference>
<sequence>MRLVPLVNKNVIFLCAAIFAFMMISFATPPMQSPDEGAHFKRSALLTHGVIIMGHEDGLRSGGNISVGLDNFIRDANSIGKGGASSVEGLLNKYRWEDETRYSIAYNTAYNFPLVYLPQAVSLFIGEALNIRISDTYYLARVITFACSMIILSAAWSIYRFPTPVIAMLILPMAMFQLASPVLDSITISLTVLMMCIYCQSRIKDISIALFLTLSLCCFLISTSKANMLPVCALPFFTRVSIRLTYKYLIACLPLIMSILWIIIALSNTNDAGVHHPGYSQGDVMKYYIKNPVETLLIVFNTITDATLIDFYYRSFIGVLGPLDVFLSNNHYNRLSLLFIAAIALAILTTKQGSINYAALVISICSIGLIFCALLVQWSEFPAVKINGIQGRYFICPTIILLFCFSESKFGRIVNKRITLPVMFFASLYASVTSLISFYS</sequence>
<proteinExistence type="predicted"/>
<comment type="caution">
    <text evidence="1">The sequence shown here is derived from an EMBL/GenBank/DDBJ whole genome shotgun (WGS) entry which is preliminary data.</text>
</comment>
<dbReference type="RefSeq" id="WP_001241635.1">
    <property type="nucleotide sequence ID" value="NZ_JAFHAC010000027.1"/>
</dbReference>
<evidence type="ECO:0000313" key="2">
    <source>
        <dbReference type="Proteomes" id="UP000567387"/>
    </source>
</evidence>
<dbReference type="InterPro" id="IPR018674">
    <property type="entry name" value="DUF2142_membrane"/>
</dbReference>
<name>A0A8H1TBL6_ECOLX</name>
<reference evidence="1 2" key="1">
    <citation type="submission" date="2018-08" db="EMBL/GenBank/DDBJ databases">
        <authorList>
            <consortium name="PulseNet: The National Subtyping Network for Foodborne Disease Surveillance"/>
            <person name="Tarr C.L."/>
            <person name="Trees E."/>
            <person name="Katz L.S."/>
            <person name="Carleton-Romer H.A."/>
            <person name="Stroika S."/>
            <person name="Kucerova Z."/>
            <person name="Roache K.F."/>
            <person name="Sabol A.L."/>
            <person name="Besser J."/>
            <person name="Gerner-Smidt P."/>
        </authorList>
    </citation>
    <scope>NUCLEOTIDE SEQUENCE [LARGE SCALE GENOMIC DNA]</scope>
    <source>
        <strain evidence="1 2">PNUSAE011918</strain>
    </source>
</reference>